<dbReference type="InterPro" id="IPR006115">
    <property type="entry name" value="6PGDH_NADP-bd"/>
</dbReference>
<evidence type="ECO:0000313" key="6">
    <source>
        <dbReference type="EMBL" id="SFS07273.1"/>
    </source>
</evidence>
<proteinExistence type="predicted"/>
<dbReference type="InterPro" id="IPR002204">
    <property type="entry name" value="3-OH-isobutyrate_DH-rel_CS"/>
</dbReference>
<organism evidence="6 7">
    <name type="scientific">Granulicella pectinivorans</name>
    <dbReference type="NCBI Taxonomy" id="474950"/>
    <lineage>
        <taxon>Bacteria</taxon>
        <taxon>Pseudomonadati</taxon>
        <taxon>Acidobacteriota</taxon>
        <taxon>Terriglobia</taxon>
        <taxon>Terriglobales</taxon>
        <taxon>Acidobacteriaceae</taxon>
        <taxon>Granulicella</taxon>
    </lineage>
</organism>
<evidence type="ECO:0000256" key="1">
    <source>
        <dbReference type="ARBA" id="ARBA00023002"/>
    </source>
</evidence>
<dbReference type="InterPro" id="IPR051265">
    <property type="entry name" value="HIBADH-related_NP60_sf"/>
</dbReference>
<keyword evidence="7" id="KW-1185">Reference proteome</keyword>
<feature type="domain" description="3-hydroxyisobutyrate dehydrogenase-like NAD-binding" evidence="5">
    <location>
        <begin position="166"/>
        <end position="285"/>
    </location>
</feature>
<evidence type="ECO:0000259" key="4">
    <source>
        <dbReference type="Pfam" id="PF03446"/>
    </source>
</evidence>
<dbReference type="InterPro" id="IPR008927">
    <property type="entry name" value="6-PGluconate_DH-like_C_sf"/>
</dbReference>
<dbReference type="Gene3D" id="3.40.50.720">
    <property type="entry name" value="NAD(P)-binding Rossmann-like Domain"/>
    <property type="match status" value="1"/>
</dbReference>
<dbReference type="GO" id="GO:0016491">
    <property type="term" value="F:oxidoreductase activity"/>
    <property type="evidence" value="ECO:0007669"/>
    <property type="project" value="UniProtKB-KW"/>
</dbReference>
<dbReference type="PANTHER" id="PTHR43580">
    <property type="entry name" value="OXIDOREDUCTASE GLYR1-RELATED"/>
    <property type="match status" value="1"/>
</dbReference>
<dbReference type="STRING" id="474950.SAMN05421771_1314"/>
<dbReference type="InterPro" id="IPR013328">
    <property type="entry name" value="6PGD_dom2"/>
</dbReference>
<dbReference type="GO" id="GO:0051287">
    <property type="term" value="F:NAD binding"/>
    <property type="evidence" value="ECO:0007669"/>
    <property type="project" value="InterPro"/>
</dbReference>
<evidence type="ECO:0000313" key="7">
    <source>
        <dbReference type="Proteomes" id="UP000199024"/>
    </source>
</evidence>
<keyword evidence="1" id="KW-0560">Oxidoreductase</keyword>
<accession>A0A1I6LV01</accession>
<dbReference type="AlphaFoldDB" id="A0A1I6LV01"/>
<dbReference type="RefSeq" id="WP_089837717.1">
    <property type="nucleotide sequence ID" value="NZ_FOZL01000001.1"/>
</dbReference>
<dbReference type="Gene3D" id="1.10.1040.10">
    <property type="entry name" value="N-(1-d-carboxylethyl)-l-norvaline Dehydrogenase, domain 2"/>
    <property type="match status" value="1"/>
</dbReference>
<dbReference type="InterPro" id="IPR036291">
    <property type="entry name" value="NAD(P)-bd_dom_sf"/>
</dbReference>
<dbReference type="PROSITE" id="PS00895">
    <property type="entry name" value="3_HYDROXYISOBUT_DH"/>
    <property type="match status" value="1"/>
</dbReference>
<feature type="domain" description="6-phosphogluconate dehydrogenase NADP-binding" evidence="4">
    <location>
        <begin position="5"/>
        <end position="163"/>
    </location>
</feature>
<name>A0A1I6LV01_9BACT</name>
<evidence type="ECO:0000256" key="3">
    <source>
        <dbReference type="PIRSR" id="PIRSR000103-1"/>
    </source>
</evidence>
<keyword evidence="2" id="KW-0520">NAD</keyword>
<dbReference type="GO" id="GO:0016054">
    <property type="term" value="P:organic acid catabolic process"/>
    <property type="evidence" value="ECO:0007669"/>
    <property type="project" value="UniProtKB-ARBA"/>
</dbReference>
<sequence length="289" mass="29445">MSTSVALLGLGTMGSGMAQNLLKAGFVLTVYNRTAAKAAPLAEAGARVAATPAEAAKGAQIIVSMLADDPASREAWLGADGAIAAAAPGTIVIDSSTVSPDWIAELGAAAEARGLKVLDAPVTGSRTQAAGGQLTFLVGGSADVLGEAMPVLKAMGKEAIHLGPLGSGAKLKLVNNFLCGVQVASLAEGIAWLERSGLDRDKSIAFLNSAAPGSPLFSALSARMTSRDYTVNFLLKLMSKDLQYAHDAAAEAGVELTTAANARALFEQAMAQGHAEQDMASVIEPLRDR</sequence>
<dbReference type="SUPFAM" id="SSF51735">
    <property type="entry name" value="NAD(P)-binding Rossmann-fold domains"/>
    <property type="match status" value="1"/>
</dbReference>
<protein>
    <submittedName>
        <fullName evidence="6">3-hydroxyisobutyrate dehydrogenase</fullName>
    </submittedName>
</protein>
<dbReference type="GO" id="GO:0050661">
    <property type="term" value="F:NADP binding"/>
    <property type="evidence" value="ECO:0007669"/>
    <property type="project" value="InterPro"/>
</dbReference>
<reference evidence="6 7" key="1">
    <citation type="submission" date="2016-10" db="EMBL/GenBank/DDBJ databases">
        <authorList>
            <person name="de Groot N.N."/>
        </authorList>
    </citation>
    <scope>NUCLEOTIDE SEQUENCE [LARGE SCALE GENOMIC DNA]</scope>
    <source>
        <strain evidence="6 7">DSM 21001</strain>
    </source>
</reference>
<dbReference type="SUPFAM" id="SSF48179">
    <property type="entry name" value="6-phosphogluconate dehydrogenase C-terminal domain-like"/>
    <property type="match status" value="1"/>
</dbReference>
<dbReference type="PIRSF" id="PIRSF000103">
    <property type="entry name" value="HIBADH"/>
    <property type="match status" value="1"/>
</dbReference>
<dbReference type="OrthoDB" id="9786703at2"/>
<dbReference type="Pfam" id="PF14833">
    <property type="entry name" value="NAD_binding_11"/>
    <property type="match status" value="1"/>
</dbReference>
<dbReference type="PANTHER" id="PTHR43580:SF2">
    <property type="entry name" value="CYTOKINE-LIKE NUCLEAR FACTOR N-PAC"/>
    <property type="match status" value="1"/>
</dbReference>
<evidence type="ECO:0000256" key="2">
    <source>
        <dbReference type="ARBA" id="ARBA00023027"/>
    </source>
</evidence>
<dbReference type="EMBL" id="FOZL01000001">
    <property type="protein sequence ID" value="SFS07273.1"/>
    <property type="molecule type" value="Genomic_DNA"/>
</dbReference>
<evidence type="ECO:0000259" key="5">
    <source>
        <dbReference type="Pfam" id="PF14833"/>
    </source>
</evidence>
<dbReference type="InterPro" id="IPR029154">
    <property type="entry name" value="HIBADH-like_NADP-bd"/>
</dbReference>
<dbReference type="InterPro" id="IPR015815">
    <property type="entry name" value="HIBADH-related"/>
</dbReference>
<gene>
    <name evidence="6" type="ORF">SAMN05421771_1314</name>
</gene>
<feature type="active site" evidence="3">
    <location>
        <position position="172"/>
    </location>
</feature>
<dbReference type="Proteomes" id="UP000199024">
    <property type="component" value="Unassembled WGS sequence"/>
</dbReference>
<dbReference type="Pfam" id="PF03446">
    <property type="entry name" value="NAD_binding_2"/>
    <property type="match status" value="1"/>
</dbReference>